<dbReference type="AlphaFoldDB" id="A0A9P9Z648"/>
<evidence type="ECO:0000256" key="1">
    <source>
        <dbReference type="ARBA" id="ARBA00004196"/>
    </source>
</evidence>
<evidence type="ECO:0000313" key="6">
    <source>
        <dbReference type="Proteomes" id="UP001151287"/>
    </source>
</evidence>
<protein>
    <recommendedName>
        <fullName evidence="4">Periplasmic binding protein domain-containing protein</fullName>
    </recommendedName>
</protein>
<dbReference type="SUPFAM" id="SSF53822">
    <property type="entry name" value="Periplasmic binding protein-like I"/>
    <property type="match status" value="1"/>
</dbReference>
<dbReference type="PANTHER" id="PTHR30036">
    <property type="entry name" value="D-XYLOSE-BINDING PERIPLASMIC PROTEIN"/>
    <property type="match status" value="1"/>
</dbReference>
<evidence type="ECO:0000313" key="5">
    <source>
        <dbReference type="EMBL" id="KAJ1683065.1"/>
    </source>
</evidence>
<dbReference type="GO" id="GO:0030246">
    <property type="term" value="F:carbohydrate binding"/>
    <property type="evidence" value="ECO:0007669"/>
    <property type="project" value="TreeGrafter"/>
</dbReference>
<reference evidence="5" key="1">
    <citation type="journal article" date="2022" name="Cell">
        <title>Repeat-based holocentromeres influence genome architecture and karyotype evolution.</title>
        <authorList>
            <person name="Hofstatter P.G."/>
            <person name="Thangavel G."/>
            <person name="Lux T."/>
            <person name="Neumann P."/>
            <person name="Vondrak T."/>
            <person name="Novak P."/>
            <person name="Zhang M."/>
            <person name="Costa L."/>
            <person name="Castellani M."/>
            <person name="Scott A."/>
            <person name="Toegelov H."/>
            <person name="Fuchs J."/>
            <person name="Mata-Sucre Y."/>
            <person name="Dias Y."/>
            <person name="Vanzela A.L.L."/>
            <person name="Huettel B."/>
            <person name="Almeida C.C.S."/>
            <person name="Simkova H."/>
            <person name="Souza G."/>
            <person name="Pedrosa-Harand A."/>
            <person name="Macas J."/>
            <person name="Mayer K.F.X."/>
            <person name="Houben A."/>
            <person name="Marques A."/>
        </authorList>
    </citation>
    <scope>NUCLEOTIDE SEQUENCE</scope>
    <source>
        <strain evidence="5">RhyBre1mFocal</strain>
    </source>
</reference>
<proteinExistence type="predicted"/>
<organism evidence="5 6">
    <name type="scientific">Rhynchospora breviuscula</name>
    <dbReference type="NCBI Taxonomy" id="2022672"/>
    <lineage>
        <taxon>Eukaryota</taxon>
        <taxon>Viridiplantae</taxon>
        <taxon>Streptophyta</taxon>
        <taxon>Embryophyta</taxon>
        <taxon>Tracheophyta</taxon>
        <taxon>Spermatophyta</taxon>
        <taxon>Magnoliopsida</taxon>
        <taxon>Liliopsida</taxon>
        <taxon>Poales</taxon>
        <taxon>Cyperaceae</taxon>
        <taxon>Cyperoideae</taxon>
        <taxon>Rhynchosporeae</taxon>
        <taxon>Rhynchospora</taxon>
    </lineage>
</organism>
<evidence type="ECO:0000256" key="2">
    <source>
        <dbReference type="ARBA" id="ARBA00022729"/>
    </source>
</evidence>
<evidence type="ECO:0000259" key="4">
    <source>
        <dbReference type="Pfam" id="PF13407"/>
    </source>
</evidence>
<dbReference type="InterPro" id="IPR025997">
    <property type="entry name" value="SBP_2_dom"/>
</dbReference>
<dbReference type="Proteomes" id="UP001151287">
    <property type="component" value="Unassembled WGS sequence"/>
</dbReference>
<sequence>MLPYACGQTARNRDPPGTPSTHSLVGRRPRRASHRGIRYLFVAFSRARTLDKSRDPGICSRSRHNYDDITEPGRRRTRSDAGEGAGATRGVPAVQRGTQITMLKKILTGAAIAALAVGLGACSSTRPADGGGDAAGGSGDCNVGIAMPTRSLERWINDGEQLQKKLQDAGCTVDLQYADNKTDQQISQIQNQISGGAKILVIAAIDGSTLGPVLQEAKAQNATGQFIEEQLGLKDGKGPFNLEPFAGSPDDNNAKFFFAGAWDVLKPYIDKGQLVVPSGKSPANDDAWASIGIQGWASDKAQAEMDNRLSSFYGDGKKVNVDADKANVKAILEGLQAMTVWKDTRALGDRVFTMIQEIKDGKTVEVNDTKTYDNGKKVVPSYLLTPEVVVKDDVQSKLIDSGFLKASDVGL</sequence>
<dbReference type="OrthoDB" id="10258572at2759"/>
<keyword evidence="6" id="KW-1185">Reference proteome</keyword>
<dbReference type="InterPro" id="IPR028082">
    <property type="entry name" value="Peripla_BP_I"/>
</dbReference>
<feature type="domain" description="Periplasmic binding protein" evidence="4">
    <location>
        <begin position="143"/>
        <end position="221"/>
    </location>
</feature>
<dbReference type="EMBL" id="JAMQYH010000380">
    <property type="protein sequence ID" value="KAJ1683065.1"/>
    <property type="molecule type" value="Genomic_DNA"/>
</dbReference>
<feature type="region of interest" description="Disordered" evidence="3">
    <location>
        <begin position="1"/>
        <end position="31"/>
    </location>
</feature>
<dbReference type="Pfam" id="PF13407">
    <property type="entry name" value="Peripla_BP_4"/>
    <property type="match status" value="1"/>
</dbReference>
<feature type="region of interest" description="Disordered" evidence="3">
    <location>
        <begin position="52"/>
        <end position="90"/>
    </location>
</feature>
<dbReference type="CDD" id="cd19994">
    <property type="entry name" value="PBP1_ChvE"/>
    <property type="match status" value="1"/>
</dbReference>
<dbReference type="PANTHER" id="PTHR30036:SF1">
    <property type="entry name" value="D-XYLOSE-BINDING PERIPLASMIC PROTEIN"/>
    <property type="match status" value="1"/>
</dbReference>
<comment type="subcellular location">
    <subcellularLocation>
        <location evidence="1">Cell envelope</location>
    </subcellularLocation>
</comment>
<keyword evidence="2" id="KW-0732">Signal</keyword>
<evidence type="ECO:0000256" key="3">
    <source>
        <dbReference type="SAM" id="MobiDB-lite"/>
    </source>
</evidence>
<feature type="compositionally biased region" description="Basic and acidic residues" evidence="3">
    <location>
        <begin position="64"/>
        <end position="81"/>
    </location>
</feature>
<dbReference type="Gene3D" id="3.40.50.2300">
    <property type="match status" value="3"/>
</dbReference>
<gene>
    <name evidence="5" type="ORF">LUZ63_021711</name>
</gene>
<name>A0A9P9Z648_9POAL</name>
<comment type="caution">
    <text evidence="5">The sequence shown here is derived from an EMBL/GenBank/DDBJ whole genome shotgun (WGS) entry which is preliminary data.</text>
</comment>
<accession>A0A9P9Z648</accession>
<dbReference type="InterPro" id="IPR050555">
    <property type="entry name" value="Bact_Solute-Bind_Prot2"/>
</dbReference>